<feature type="compositionally biased region" description="Acidic residues" evidence="1">
    <location>
        <begin position="155"/>
        <end position="166"/>
    </location>
</feature>
<dbReference type="Proteomes" id="UP000724874">
    <property type="component" value="Unassembled WGS sequence"/>
</dbReference>
<feature type="compositionally biased region" description="Polar residues" evidence="1">
    <location>
        <begin position="57"/>
        <end position="66"/>
    </location>
</feature>
<dbReference type="EMBL" id="JADNYJ010000038">
    <property type="protein sequence ID" value="KAF8902142.1"/>
    <property type="molecule type" value="Genomic_DNA"/>
</dbReference>
<evidence type="ECO:0000313" key="2">
    <source>
        <dbReference type="EMBL" id="KAF8902142.1"/>
    </source>
</evidence>
<evidence type="ECO:0000313" key="3">
    <source>
        <dbReference type="Proteomes" id="UP000724874"/>
    </source>
</evidence>
<gene>
    <name evidence="2" type="ORF">CPB84DRAFT_1846546</name>
</gene>
<feature type="compositionally biased region" description="Acidic residues" evidence="1">
    <location>
        <begin position="84"/>
        <end position="96"/>
    </location>
</feature>
<feature type="compositionally biased region" description="Basic and acidic residues" evidence="1">
    <location>
        <begin position="343"/>
        <end position="352"/>
    </location>
</feature>
<feature type="region of interest" description="Disordered" evidence="1">
    <location>
        <begin position="1"/>
        <end position="314"/>
    </location>
</feature>
<feature type="region of interest" description="Disordered" evidence="1">
    <location>
        <begin position="332"/>
        <end position="352"/>
    </location>
</feature>
<feature type="compositionally biased region" description="Basic residues" evidence="1">
    <location>
        <begin position="266"/>
        <end position="277"/>
    </location>
</feature>
<comment type="caution">
    <text evidence="2">The sequence shown here is derived from an EMBL/GenBank/DDBJ whole genome shotgun (WGS) entry which is preliminary data.</text>
</comment>
<evidence type="ECO:0000256" key="1">
    <source>
        <dbReference type="SAM" id="MobiDB-lite"/>
    </source>
</evidence>
<feature type="region of interest" description="Disordered" evidence="1">
    <location>
        <begin position="414"/>
        <end position="435"/>
    </location>
</feature>
<feature type="compositionally biased region" description="Low complexity" evidence="1">
    <location>
        <begin position="181"/>
        <end position="191"/>
    </location>
</feature>
<organism evidence="2 3">
    <name type="scientific">Gymnopilus junonius</name>
    <name type="common">Spectacular rustgill mushroom</name>
    <name type="synonym">Gymnopilus spectabilis subsp. junonius</name>
    <dbReference type="NCBI Taxonomy" id="109634"/>
    <lineage>
        <taxon>Eukaryota</taxon>
        <taxon>Fungi</taxon>
        <taxon>Dikarya</taxon>
        <taxon>Basidiomycota</taxon>
        <taxon>Agaricomycotina</taxon>
        <taxon>Agaricomycetes</taxon>
        <taxon>Agaricomycetidae</taxon>
        <taxon>Agaricales</taxon>
        <taxon>Agaricineae</taxon>
        <taxon>Hymenogastraceae</taxon>
        <taxon>Gymnopilus</taxon>
    </lineage>
</organism>
<reference evidence="2" key="1">
    <citation type="submission" date="2020-11" db="EMBL/GenBank/DDBJ databases">
        <authorList>
            <consortium name="DOE Joint Genome Institute"/>
            <person name="Ahrendt S."/>
            <person name="Riley R."/>
            <person name="Andreopoulos W."/>
            <person name="LaButti K."/>
            <person name="Pangilinan J."/>
            <person name="Ruiz-duenas F.J."/>
            <person name="Barrasa J.M."/>
            <person name="Sanchez-Garcia M."/>
            <person name="Camarero S."/>
            <person name="Miyauchi S."/>
            <person name="Serrano A."/>
            <person name="Linde D."/>
            <person name="Babiker R."/>
            <person name="Drula E."/>
            <person name="Ayuso-Fernandez I."/>
            <person name="Pacheco R."/>
            <person name="Padilla G."/>
            <person name="Ferreira P."/>
            <person name="Barriuso J."/>
            <person name="Kellner H."/>
            <person name="Castanera R."/>
            <person name="Alfaro M."/>
            <person name="Ramirez L."/>
            <person name="Pisabarro A.G."/>
            <person name="Kuo A."/>
            <person name="Tritt A."/>
            <person name="Lipzen A."/>
            <person name="He G."/>
            <person name="Yan M."/>
            <person name="Ng V."/>
            <person name="Cullen D."/>
            <person name="Martin F."/>
            <person name="Rosso M.-N."/>
            <person name="Henrissat B."/>
            <person name="Hibbett D."/>
            <person name="Martinez A.T."/>
            <person name="Grigoriev I.V."/>
        </authorList>
    </citation>
    <scope>NUCLEOTIDE SEQUENCE</scope>
    <source>
        <strain evidence="2">AH 44721</strain>
    </source>
</reference>
<proteinExistence type="predicted"/>
<feature type="compositionally biased region" description="Basic and acidic residues" evidence="1">
    <location>
        <begin position="199"/>
        <end position="214"/>
    </location>
</feature>
<feature type="compositionally biased region" description="Basic and acidic residues" evidence="1">
    <location>
        <begin position="97"/>
        <end position="108"/>
    </location>
</feature>
<dbReference type="AlphaFoldDB" id="A0A9P5NMF0"/>
<accession>A0A9P5NMF0</accession>
<keyword evidence="3" id="KW-1185">Reference proteome</keyword>
<sequence>MSTLRIKLPPQKPPPSSAQESMEFREQPTKRARKVPKRYQQSPLSEERVAVHESTRKPSVSRASSSKPRRHSTAESAPSSIADTEIDVINEVDEERPEAHSHHSEHSPRPHNTPAVPESARVNRSAPPPRKKPRKVLFSDSEGDEYMEAPQDILPEPEEDDDDYFSPEERSSAKASKGKGKVVSGKASAGGRSAKRKAKLDPGEPHPSHMDKKGPMKSSAIPKKRLKSSAKVDEPIIDVVGDATGTPDLPSPSPAKQDSPIPIIPKKPKLPTIKKTKLPGTAGLTTPTSAPTKKPPSEVGSSNKEGGRKSLLVGNTDIDLSNKSIYQELFSKTGGVDGTTPRRAKEEERRKELNRMRDEARFKRTAEAIHSFDLQAQFDKISHFEEILRADHSSALYPNFLAAKWREVWERGRRRPKEWTEPTDPMNGKEEGELG</sequence>
<name>A0A9P5NMF0_GYMJU</name>
<protein>
    <submittedName>
        <fullName evidence="2">Uncharacterized protein</fullName>
    </submittedName>
</protein>
<dbReference type="OrthoDB" id="3362703at2759"/>
<feature type="compositionally biased region" description="Basic and acidic residues" evidence="1">
    <location>
        <begin position="45"/>
        <end position="56"/>
    </location>
</feature>